<organism evidence="2 3">
    <name type="scientific">Lojkania enalia</name>
    <dbReference type="NCBI Taxonomy" id="147567"/>
    <lineage>
        <taxon>Eukaryota</taxon>
        <taxon>Fungi</taxon>
        <taxon>Dikarya</taxon>
        <taxon>Ascomycota</taxon>
        <taxon>Pezizomycotina</taxon>
        <taxon>Dothideomycetes</taxon>
        <taxon>Pleosporomycetidae</taxon>
        <taxon>Pleosporales</taxon>
        <taxon>Pleosporales incertae sedis</taxon>
        <taxon>Lojkania</taxon>
    </lineage>
</organism>
<feature type="region of interest" description="Disordered" evidence="1">
    <location>
        <begin position="1"/>
        <end position="20"/>
    </location>
</feature>
<evidence type="ECO:0000256" key="1">
    <source>
        <dbReference type="SAM" id="MobiDB-lite"/>
    </source>
</evidence>
<feature type="region of interest" description="Disordered" evidence="1">
    <location>
        <begin position="81"/>
        <end position="101"/>
    </location>
</feature>
<reference evidence="3" key="1">
    <citation type="journal article" date="2020" name="Stud. Mycol.">
        <title>101 Dothideomycetes genomes: A test case for predicting lifestyles and emergence of pathogens.</title>
        <authorList>
            <person name="Haridas S."/>
            <person name="Albert R."/>
            <person name="Binder M."/>
            <person name="Bloem J."/>
            <person name="LaButti K."/>
            <person name="Salamov A."/>
            <person name="Andreopoulos B."/>
            <person name="Baker S."/>
            <person name="Barry K."/>
            <person name="Bills G."/>
            <person name="Bluhm B."/>
            <person name="Cannon C."/>
            <person name="Castanera R."/>
            <person name="Culley D."/>
            <person name="Daum C."/>
            <person name="Ezra D."/>
            <person name="Gonzalez J."/>
            <person name="Henrissat B."/>
            <person name="Kuo A."/>
            <person name="Liang C."/>
            <person name="Lipzen A."/>
            <person name="Lutzoni F."/>
            <person name="Magnuson J."/>
            <person name="Mondo S."/>
            <person name="Nolan M."/>
            <person name="Ohm R."/>
            <person name="Pangilinan J."/>
            <person name="Park H.-J."/>
            <person name="Ramirez L."/>
            <person name="Alfaro M."/>
            <person name="Sun H."/>
            <person name="Tritt A."/>
            <person name="Yoshinaga Y."/>
            <person name="Zwiers L.-H."/>
            <person name="Turgeon B."/>
            <person name="Goodwin S."/>
            <person name="Spatafora J."/>
            <person name="Crous P."/>
            <person name="Grigoriev I."/>
        </authorList>
    </citation>
    <scope>NUCLEOTIDE SEQUENCE [LARGE SCALE GENOMIC DNA]</scope>
    <source>
        <strain evidence="3">CBS 304.66</strain>
    </source>
</reference>
<evidence type="ECO:0000313" key="2">
    <source>
        <dbReference type="EMBL" id="KAF2261977.1"/>
    </source>
</evidence>
<sequence length="353" mass="39342">MSSSTRLYERLGQIPQDPSDPESLEDLVVCAFGAFERYYVYGYDLPQSLHEWLFPTDGSTRDFATLQVVFGRGDEYFASDKNGKLEQKEPEVKKPENLAEPSDKFEKPAFRRSRTISFMRPASDSAVKPPAVDTPAIGRPPSLSVSSQPSSRPQRISIARPTSDPLFNPPTNLIHEAQLRDSYIDSPTPVPARPKRRPLSMSFNHDTFPKIVEGKALTPSRGQAPPHCSCGCHTATPTKPRYADASMQTDPEPALRTALRIDTTMSSETSSLFSHAYDSSIPDTETPLSDAEMFSGPPPVVMGRMMDYFNNPGYRLGDSLSSMYSARQPVYYEDEYGYEADWDQVAMDKLQAV</sequence>
<protein>
    <submittedName>
        <fullName evidence="2">Uncharacterized protein</fullName>
    </submittedName>
</protein>
<proteinExistence type="predicted"/>
<comment type="caution">
    <text evidence="2">The sequence shown here is derived from an EMBL/GenBank/DDBJ whole genome shotgun (WGS) entry which is preliminary data.</text>
</comment>
<evidence type="ECO:0000313" key="3">
    <source>
        <dbReference type="Proteomes" id="UP000800093"/>
    </source>
</evidence>
<dbReference type="OrthoDB" id="4120989at2759"/>
<accession>A0A9P4K652</accession>
<keyword evidence="3" id="KW-1185">Reference proteome</keyword>
<dbReference type="AlphaFoldDB" id="A0A9P4K652"/>
<dbReference type="Proteomes" id="UP000800093">
    <property type="component" value="Unassembled WGS sequence"/>
</dbReference>
<dbReference type="EMBL" id="ML986646">
    <property type="protein sequence ID" value="KAF2261977.1"/>
    <property type="molecule type" value="Genomic_DNA"/>
</dbReference>
<name>A0A9P4K652_9PLEO</name>
<feature type="region of interest" description="Disordered" evidence="1">
    <location>
        <begin position="121"/>
        <end position="203"/>
    </location>
</feature>
<feature type="compositionally biased region" description="Low complexity" evidence="1">
    <location>
        <begin position="139"/>
        <end position="158"/>
    </location>
</feature>
<gene>
    <name evidence="2" type="ORF">CC78DRAFT_583079</name>
</gene>